<proteinExistence type="predicted"/>
<evidence type="ECO:0000313" key="2">
    <source>
        <dbReference type="Proteomes" id="UP001175226"/>
    </source>
</evidence>
<dbReference type="EMBL" id="JAUEPT010000005">
    <property type="protein sequence ID" value="KAK0451613.1"/>
    <property type="molecule type" value="Genomic_DNA"/>
</dbReference>
<sequence length="96" mass="10520">MASLQAISSSNHVHNFLAVFTLVTSLEVANAKWRKSAPRACLSASTDNGICELLIPSVFIGRLPMQDEKCNRFPGHASPVPWLYSSRDHLSLSPQV</sequence>
<dbReference type="Proteomes" id="UP001175226">
    <property type="component" value="Unassembled WGS sequence"/>
</dbReference>
<accession>A0AA39JZI4</accession>
<protein>
    <submittedName>
        <fullName evidence="1">Uncharacterized protein</fullName>
    </submittedName>
</protein>
<dbReference type="AlphaFoldDB" id="A0AA39JZI4"/>
<organism evidence="1 2">
    <name type="scientific">Armillaria borealis</name>
    <dbReference type="NCBI Taxonomy" id="47425"/>
    <lineage>
        <taxon>Eukaryota</taxon>
        <taxon>Fungi</taxon>
        <taxon>Dikarya</taxon>
        <taxon>Basidiomycota</taxon>
        <taxon>Agaricomycotina</taxon>
        <taxon>Agaricomycetes</taxon>
        <taxon>Agaricomycetidae</taxon>
        <taxon>Agaricales</taxon>
        <taxon>Marasmiineae</taxon>
        <taxon>Physalacriaceae</taxon>
        <taxon>Armillaria</taxon>
    </lineage>
</organism>
<keyword evidence="2" id="KW-1185">Reference proteome</keyword>
<name>A0AA39JZI4_9AGAR</name>
<comment type="caution">
    <text evidence="1">The sequence shown here is derived from an EMBL/GenBank/DDBJ whole genome shotgun (WGS) entry which is preliminary data.</text>
</comment>
<reference evidence="1" key="1">
    <citation type="submission" date="2023-06" db="EMBL/GenBank/DDBJ databases">
        <authorList>
            <consortium name="Lawrence Berkeley National Laboratory"/>
            <person name="Ahrendt S."/>
            <person name="Sahu N."/>
            <person name="Indic B."/>
            <person name="Wong-Bajracharya J."/>
            <person name="Merenyi Z."/>
            <person name="Ke H.-M."/>
            <person name="Monk M."/>
            <person name="Kocsube S."/>
            <person name="Drula E."/>
            <person name="Lipzen A."/>
            <person name="Balint B."/>
            <person name="Henrissat B."/>
            <person name="Andreopoulos B."/>
            <person name="Martin F.M."/>
            <person name="Harder C.B."/>
            <person name="Rigling D."/>
            <person name="Ford K.L."/>
            <person name="Foster G.D."/>
            <person name="Pangilinan J."/>
            <person name="Papanicolaou A."/>
            <person name="Barry K."/>
            <person name="LaButti K."/>
            <person name="Viragh M."/>
            <person name="Koriabine M."/>
            <person name="Yan M."/>
            <person name="Riley R."/>
            <person name="Champramary S."/>
            <person name="Plett K.L."/>
            <person name="Tsai I.J."/>
            <person name="Slot J."/>
            <person name="Sipos G."/>
            <person name="Plett J."/>
            <person name="Nagy L.G."/>
            <person name="Grigoriev I.V."/>
        </authorList>
    </citation>
    <scope>NUCLEOTIDE SEQUENCE</scope>
    <source>
        <strain evidence="1">FPL87.14</strain>
    </source>
</reference>
<gene>
    <name evidence="1" type="ORF">EV421DRAFT_1771832</name>
</gene>
<evidence type="ECO:0000313" key="1">
    <source>
        <dbReference type="EMBL" id="KAK0451613.1"/>
    </source>
</evidence>